<evidence type="ECO:0000256" key="1">
    <source>
        <dbReference type="ARBA" id="ARBA00022612"/>
    </source>
</evidence>
<dbReference type="Pfam" id="PF10145">
    <property type="entry name" value="PhageMin_Tail"/>
    <property type="match status" value="1"/>
</dbReference>
<accession>A0ABY5T625</accession>
<dbReference type="PANTHER" id="PTHR37813">
    <property type="entry name" value="FELS-2 PROPHAGE PROTEIN"/>
    <property type="match status" value="1"/>
</dbReference>
<evidence type="ECO:0000259" key="2">
    <source>
        <dbReference type="Pfam" id="PF10145"/>
    </source>
</evidence>
<keyword evidence="1" id="KW-1188">Viral release from host cell</keyword>
<reference evidence="3" key="1">
    <citation type="submission" date="2022-08" db="EMBL/GenBank/DDBJ databases">
        <title>Genome Sequencing of Bacteroides fragilis Group Isolates with Nanopore Technology.</title>
        <authorList>
            <person name="Tisza M.J."/>
            <person name="Smith D."/>
            <person name="Dekker J.P."/>
        </authorList>
    </citation>
    <scope>NUCLEOTIDE SEQUENCE</scope>
    <source>
        <strain evidence="3">BFG-527</strain>
    </source>
</reference>
<dbReference type="NCBIfam" id="TIGR01760">
    <property type="entry name" value="tape_meas_TP901"/>
    <property type="match status" value="1"/>
</dbReference>
<name>A0ABY5T625_9BACE</name>
<protein>
    <submittedName>
        <fullName evidence="3">Phage tail tape measure protein</fullName>
    </submittedName>
</protein>
<organism evidence="3 4">
    <name type="scientific">Bacteroides faecis</name>
    <dbReference type="NCBI Taxonomy" id="674529"/>
    <lineage>
        <taxon>Bacteria</taxon>
        <taxon>Pseudomonadati</taxon>
        <taxon>Bacteroidota</taxon>
        <taxon>Bacteroidia</taxon>
        <taxon>Bacteroidales</taxon>
        <taxon>Bacteroidaceae</taxon>
        <taxon>Bacteroides</taxon>
    </lineage>
</organism>
<sequence>MAENYIVNYQINVNSNPALESIRKFQQATAEMEALTKRFDVVAKSIGKVNSALASIKTKPINIQINTSAAEAGLDRILTKLNNIKSQAKTALNGVVGKPAYSASSIEKLNKAINTINGREIKPKANVDKAINSLDRLIQKIEQIKSNSKITITASAAGTSKAVAGGITKSNTPASRARQVGAGHSTYLYPSTRQVLGPTYANTGTNVAGEMIKGMGIAYGLSSLMSGVTSVFRDASTYDNIAKTTKNILQTHDKKVGFEGRFNEMNQLMRQVGVETKYTAPQVASAGKFLAMAGFNVDQIKHAIRPISDIALVGDTDLGETADVVTNIMTAYEIPAKQMDNTADILTMTFTKTNTTLLELAESFKYAGTVAHQSGLDFETASAALGVLGNAGLKGSYAGTTLRMMLLNMMNPTKKGQEAWNMLGISPKDKNGNLRNLTDILSDLHKKQQSMSSGDFTTLINKMFRVTAAPGALALINNVEDVQKTAELNRHSMNLASDLADEKKNTIQGLWYQMTSAFTETGMQGFEQMQGVIRDFLQRMIELMKSTEFATALRNAMDMFLKIVNVIVDVFKDIMTVWNWIPNWGKTVLQYFIRIQMSLGIAAGVVQSIWSTTLMIRGLFMGDWLSKFFLKPLFTALACLVRIYNIEKSRHNLSKGQAILNALGGGLLHGESKIKQWFVGGNTVGNVVANSSNKTINTLTKIGNTTLWGAIKGLARFFFTNPIGWGIMAAGAITYIGYKIYDAYKITEAARQANEAWAQSYRNLNIDKLNLSDPDALMIGNMRIFNNELLTQNERIAQSAELWHRYWMEKNGPKQSVDDQTKFFDTAAGRDPKLLQRLEAADQWTGVDKAFQSLSSVLGMKQTIKKGLNGENYYAYELHGRTLSGTNTNIFAKNGDISEQVAVQMMLAQLADHNSKENMALSKYLLHNAVSANSPEDLSRILDNAAERFIPKMNSWDSQWDWIDAETFHDEMTEGDVHRSQAYIRHLMQIMQNTINTWNDFASVLKDADAGKTIDPMKIQTVLQNRFGLLFDTKAGLFGTEGWLKYVQDIYNNPSKFGLPEKYNVKEISGHITKTFDDILAFYNELDIKYKPLFAPFINRSSFQNILKNGYELPTGGFYGPQKEGDKAIFDGAQYIAKTIAPYATPQWVDKSGKIYTPKNAKDTFKWDPTTGNKEQDLASSLHNGADQSQYRSHNNYNAAPKQLIVRIENLMRVDHQTIDMTDDRQVAAITNVKQELATALLDVVQDFNANMM</sequence>
<dbReference type="InterPro" id="IPR010090">
    <property type="entry name" value="Phage_tape_meas"/>
</dbReference>
<evidence type="ECO:0000313" key="3">
    <source>
        <dbReference type="EMBL" id="UVQ73333.1"/>
    </source>
</evidence>
<evidence type="ECO:0000313" key="4">
    <source>
        <dbReference type="Proteomes" id="UP001060104"/>
    </source>
</evidence>
<proteinExistence type="predicted"/>
<keyword evidence="4" id="KW-1185">Reference proteome</keyword>
<feature type="domain" description="Phage tail tape measure protein" evidence="2">
    <location>
        <begin position="267"/>
        <end position="464"/>
    </location>
</feature>
<dbReference type="PANTHER" id="PTHR37813:SF1">
    <property type="entry name" value="FELS-2 PROPHAGE PROTEIN"/>
    <property type="match status" value="1"/>
</dbReference>
<gene>
    <name evidence="3" type="ORF">NXY30_20195</name>
</gene>
<dbReference type="Proteomes" id="UP001060104">
    <property type="component" value="Chromosome"/>
</dbReference>
<dbReference type="RefSeq" id="WP_258902703.1">
    <property type="nucleotide sequence ID" value="NZ_CP103141.1"/>
</dbReference>
<dbReference type="EMBL" id="CP103141">
    <property type="protein sequence ID" value="UVQ73333.1"/>
    <property type="molecule type" value="Genomic_DNA"/>
</dbReference>